<organism evidence="1 2">
    <name type="scientific">Hyalomma asiaticum</name>
    <name type="common">Tick</name>
    <dbReference type="NCBI Taxonomy" id="266040"/>
    <lineage>
        <taxon>Eukaryota</taxon>
        <taxon>Metazoa</taxon>
        <taxon>Ecdysozoa</taxon>
        <taxon>Arthropoda</taxon>
        <taxon>Chelicerata</taxon>
        <taxon>Arachnida</taxon>
        <taxon>Acari</taxon>
        <taxon>Parasitiformes</taxon>
        <taxon>Ixodida</taxon>
        <taxon>Ixodoidea</taxon>
        <taxon>Ixodidae</taxon>
        <taxon>Hyalomminae</taxon>
        <taxon>Hyalomma</taxon>
    </lineage>
</organism>
<evidence type="ECO:0000313" key="1">
    <source>
        <dbReference type="EMBL" id="KAH6929970.1"/>
    </source>
</evidence>
<reference evidence="1" key="1">
    <citation type="submission" date="2020-05" db="EMBL/GenBank/DDBJ databases">
        <title>Large-scale comparative analyses of tick genomes elucidate their genetic diversity and vector capacities.</title>
        <authorList>
            <person name="Jia N."/>
            <person name="Wang J."/>
            <person name="Shi W."/>
            <person name="Du L."/>
            <person name="Sun Y."/>
            <person name="Zhan W."/>
            <person name="Jiang J."/>
            <person name="Wang Q."/>
            <person name="Zhang B."/>
            <person name="Ji P."/>
            <person name="Sakyi L.B."/>
            <person name="Cui X."/>
            <person name="Yuan T."/>
            <person name="Jiang B."/>
            <person name="Yang W."/>
            <person name="Lam T.T.-Y."/>
            <person name="Chang Q."/>
            <person name="Ding S."/>
            <person name="Wang X."/>
            <person name="Zhu J."/>
            <person name="Ruan X."/>
            <person name="Zhao L."/>
            <person name="Wei J."/>
            <person name="Que T."/>
            <person name="Du C."/>
            <person name="Cheng J."/>
            <person name="Dai P."/>
            <person name="Han X."/>
            <person name="Huang E."/>
            <person name="Gao Y."/>
            <person name="Liu J."/>
            <person name="Shao H."/>
            <person name="Ye R."/>
            <person name="Li L."/>
            <person name="Wei W."/>
            <person name="Wang X."/>
            <person name="Wang C."/>
            <person name="Yang T."/>
            <person name="Huo Q."/>
            <person name="Li W."/>
            <person name="Guo W."/>
            <person name="Chen H."/>
            <person name="Zhou L."/>
            <person name="Ni X."/>
            <person name="Tian J."/>
            <person name="Zhou Y."/>
            <person name="Sheng Y."/>
            <person name="Liu T."/>
            <person name="Pan Y."/>
            <person name="Xia L."/>
            <person name="Li J."/>
            <person name="Zhao F."/>
            <person name="Cao W."/>
        </authorList>
    </citation>
    <scope>NUCLEOTIDE SEQUENCE</scope>
    <source>
        <strain evidence="1">Hyas-2018</strain>
    </source>
</reference>
<sequence length="177" mass="19502">MGRKRQPALIRVEPTLGHRRKLPAIRICIVIGGFCLLVYDARDHLSRLASLGGILVLLAINYALSRNRANVPWLVLARALTLQYAAAALMLRWQAGRTLVVCLSQHIARFFDHATEGSRYLFGDLATGANISAHSGAPITMLLEGRNSSTTLLPILAFSVSETPYFCFHFKCDLISP</sequence>
<name>A0ACB7S5S7_HYAAI</name>
<accession>A0ACB7S5S7</accession>
<proteinExistence type="predicted"/>
<comment type="caution">
    <text evidence="1">The sequence shown here is derived from an EMBL/GenBank/DDBJ whole genome shotgun (WGS) entry which is preliminary data.</text>
</comment>
<dbReference type="EMBL" id="CM023485">
    <property type="protein sequence ID" value="KAH6929970.1"/>
    <property type="molecule type" value="Genomic_DNA"/>
</dbReference>
<protein>
    <submittedName>
        <fullName evidence="1">Uncharacterized protein</fullName>
    </submittedName>
</protein>
<gene>
    <name evidence="1" type="ORF">HPB50_007722</name>
</gene>
<evidence type="ECO:0000313" key="2">
    <source>
        <dbReference type="Proteomes" id="UP000821845"/>
    </source>
</evidence>
<keyword evidence="2" id="KW-1185">Reference proteome</keyword>
<dbReference type="Proteomes" id="UP000821845">
    <property type="component" value="Chromosome 5"/>
</dbReference>